<feature type="transmembrane region" description="Helical" evidence="2">
    <location>
        <begin position="197"/>
        <end position="214"/>
    </location>
</feature>
<dbReference type="Pfam" id="PF07907">
    <property type="entry name" value="YibE_F"/>
    <property type="match status" value="1"/>
</dbReference>
<comment type="caution">
    <text evidence="3">The sequence shown here is derived from an EMBL/GenBank/DDBJ whole genome shotgun (WGS) entry which is preliminary data.</text>
</comment>
<feature type="transmembrane region" description="Helical" evidence="2">
    <location>
        <begin position="170"/>
        <end position="191"/>
    </location>
</feature>
<evidence type="ECO:0000313" key="3">
    <source>
        <dbReference type="EMBL" id="GGM72371.1"/>
    </source>
</evidence>
<evidence type="ECO:0000256" key="1">
    <source>
        <dbReference type="SAM" id="MobiDB-lite"/>
    </source>
</evidence>
<dbReference type="InterPro" id="IPR012507">
    <property type="entry name" value="YibE_F"/>
</dbReference>
<reference evidence="3" key="1">
    <citation type="journal article" date="2014" name="Int. J. Syst. Evol. Microbiol.">
        <title>Complete genome sequence of Corynebacterium casei LMG S-19264T (=DSM 44701T), isolated from a smear-ripened cheese.</title>
        <authorList>
            <consortium name="US DOE Joint Genome Institute (JGI-PGF)"/>
            <person name="Walter F."/>
            <person name="Albersmeier A."/>
            <person name="Kalinowski J."/>
            <person name="Ruckert C."/>
        </authorList>
    </citation>
    <scope>NUCLEOTIDE SEQUENCE</scope>
    <source>
        <strain evidence="3">CGMCC 4.5737</strain>
    </source>
</reference>
<feature type="transmembrane region" description="Helical" evidence="2">
    <location>
        <begin position="267"/>
        <end position="285"/>
    </location>
</feature>
<feature type="transmembrane region" description="Helical" evidence="2">
    <location>
        <begin position="146"/>
        <end position="163"/>
    </location>
</feature>
<keyword evidence="2" id="KW-0812">Transmembrane</keyword>
<feature type="region of interest" description="Disordered" evidence="1">
    <location>
        <begin position="52"/>
        <end position="82"/>
    </location>
</feature>
<evidence type="ECO:0000256" key="2">
    <source>
        <dbReference type="SAM" id="Phobius"/>
    </source>
</evidence>
<gene>
    <name evidence="3" type="ORF">GCM10012275_48650</name>
</gene>
<feature type="transmembrane region" description="Helical" evidence="2">
    <location>
        <begin position="326"/>
        <end position="348"/>
    </location>
</feature>
<dbReference type="EMBL" id="BMMK01000028">
    <property type="protein sequence ID" value="GGM72371.1"/>
    <property type="molecule type" value="Genomic_DNA"/>
</dbReference>
<evidence type="ECO:0000313" key="4">
    <source>
        <dbReference type="Proteomes" id="UP000637578"/>
    </source>
</evidence>
<dbReference type="Proteomes" id="UP000637578">
    <property type="component" value="Unassembled WGS sequence"/>
</dbReference>
<dbReference type="PANTHER" id="PTHR41771:SF1">
    <property type="entry name" value="MEMBRANE PROTEIN"/>
    <property type="match status" value="1"/>
</dbReference>
<reference evidence="3" key="2">
    <citation type="submission" date="2020-09" db="EMBL/GenBank/DDBJ databases">
        <authorList>
            <person name="Sun Q."/>
            <person name="Zhou Y."/>
        </authorList>
    </citation>
    <scope>NUCLEOTIDE SEQUENCE</scope>
    <source>
        <strain evidence="3">CGMCC 4.5737</strain>
    </source>
</reference>
<keyword evidence="2" id="KW-0472">Membrane</keyword>
<evidence type="ECO:0008006" key="5">
    <source>
        <dbReference type="Google" id="ProtNLM"/>
    </source>
</evidence>
<keyword evidence="2" id="KW-1133">Transmembrane helix</keyword>
<feature type="compositionally biased region" description="Pro residues" evidence="1">
    <location>
        <begin position="61"/>
        <end position="72"/>
    </location>
</feature>
<accession>A0A8J3CC35</accession>
<feature type="compositionally biased region" description="Low complexity" evidence="1">
    <location>
        <begin position="73"/>
        <end position="82"/>
    </location>
</feature>
<proteinExistence type="predicted"/>
<feature type="transmembrane region" description="Helical" evidence="2">
    <location>
        <begin position="226"/>
        <end position="247"/>
    </location>
</feature>
<name>A0A8J3CC35_9PSEU</name>
<feature type="transmembrane region" description="Helical" evidence="2">
    <location>
        <begin position="368"/>
        <end position="391"/>
    </location>
</feature>
<dbReference type="AlphaFoldDB" id="A0A8J3CC35"/>
<keyword evidence="4" id="KW-1185">Reference proteome</keyword>
<sequence>MRLLLVALLAPLALATVVGMAVLYPFGHDQATGGKLGLDHVPVPGEVTAVAAGPCTAGPGNAPPGSPQPAPGQPAAGQPDAGQASECLTVTVRLEDGPAAGVLIQQRVPQEPSTPSFTVGDRVVLAYTGAAPNDPSSYQLVDFQRGWPLSVLAGVFALAVLLLGRWRGLAALGALAVSFGVLVLFVLPAILAGQGPLPVAVVGSGVIMFVALYITHGFTARTSTAILGTLVSLTLIGVLGWAFAAASRLTGLDEDTANLIGLLGHGIDARGLLLAGVIIGALGVLDDVTVTQASAVWELRRANPDLGWRGLYSAGLRIGRDHVGSAVNTLVMAYAGAALPMLLAYSLSGRTFGELVTAQAVAQEVVRTLVGSVGLVAAVPVTTALSALVASGEPVSAAVARGGEEPDESGASGKDTEDEAAAKAPAASHADGASPNGDGRRSLDADPPTVPIDLPPGLRRHEPPETARRRR</sequence>
<organism evidence="3 4">
    <name type="scientific">Longimycelium tulufanense</name>
    <dbReference type="NCBI Taxonomy" id="907463"/>
    <lineage>
        <taxon>Bacteria</taxon>
        <taxon>Bacillati</taxon>
        <taxon>Actinomycetota</taxon>
        <taxon>Actinomycetes</taxon>
        <taxon>Pseudonocardiales</taxon>
        <taxon>Pseudonocardiaceae</taxon>
        <taxon>Longimycelium</taxon>
    </lineage>
</organism>
<feature type="compositionally biased region" description="Basic and acidic residues" evidence="1">
    <location>
        <begin position="459"/>
        <end position="471"/>
    </location>
</feature>
<protein>
    <recommendedName>
        <fullName evidence="5">YibE/F family protein</fullName>
    </recommendedName>
</protein>
<feature type="region of interest" description="Disordered" evidence="1">
    <location>
        <begin position="398"/>
        <end position="471"/>
    </location>
</feature>
<dbReference type="PANTHER" id="PTHR41771">
    <property type="entry name" value="MEMBRANE PROTEIN-RELATED"/>
    <property type="match status" value="1"/>
</dbReference>
<feature type="compositionally biased region" description="Low complexity" evidence="1">
    <location>
        <begin position="422"/>
        <end position="433"/>
    </location>
</feature>